<keyword evidence="2" id="KW-0472">Membrane</keyword>
<feature type="region of interest" description="Disordered" evidence="1">
    <location>
        <begin position="1"/>
        <end position="23"/>
    </location>
</feature>
<dbReference type="AlphaFoldDB" id="A0A239BCM4"/>
<dbReference type="RefSeq" id="WP_089295359.1">
    <property type="nucleotide sequence ID" value="NZ_BOMU01000059.1"/>
</dbReference>
<feature type="compositionally biased region" description="Acidic residues" evidence="1">
    <location>
        <begin position="7"/>
        <end position="23"/>
    </location>
</feature>
<keyword evidence="4" id="KW-1185">Reference proteome</keyword>
<dbReference type="EMBL" id="FZNR01000009">
    <property type="protein sequence ID" value="SNS05311.1"/>
    <property type="molecule type" value="Genomic_DNA"/>
</dbReference>
<dbReference type="OrthoDB" id="4153780at2"/>
<reference evidence="3 4" key="1">
    <citation type="submission" date="2017-06" db="EMBL/GenBank/DDBJ databases">
        <authorList>
            <person name="Kim H.J."/>
            <person name="Triplett B.A."/>
        </authorList>
    </citation>
    <scope>NUCLEOTIDE SEQUENCE [LARGE SCALE GENOMIC DNA]</scope>
    <source>
        <strain evidence="3 4">DSM 43151</strain>
    </source>
</reference>
<name>A0A239BCM4_9ACTN</name>
<dbReference type="Proteomes" id="UP000198415">
    <property type="component" value="Unassembled WGS sequence"/>
</dbReference>
<feature type="transmembrane region" description="Helical" evidence="2">
    <location>
        <begin position="158"/>
        <end position="175"/>
    </location>
</feature>
<evidence type="ECO:0000313" key="4">
    <source>
        <dbReference type="Proteomes" id="UP000198415"/>
    </source>
</evidence>
<feature type="transmembrane region" description="Helical" evidence="2">
    <location>
        <begin position="78"/>
        <end position="109"/>
    </location>
</feature>
<evidence type="ECO:0000256" key="1">
    <source>
        <dbReference type="SAM" id="MobiDB-lite"/>
    </source>
</evidence>
<protein>
    <submittedName>
        <fullName evidence="3">Uncharacterized protein</fullName>
    </submittedName>
</protein>
<accession>A0A239BCM4</accession>
<gene>
    <name evidence="3" type="ORF">SAMN06264365_109102</name>
</gene>
<evidence type="ECO:0000313" key="3">
    <source>
        <dbReference type="EMBL" id="SNS05311.1"/>
    </source>
</evidence>
<organism evidence="3 4">
    <name type="scientific">Actinoplanes regularis</name>
    <dbReference type="NCBI Taxonomy" id="52697"/>
    <lineage>
        <taxon>Bacteria</taxon>
        <taxon>Bacillati</taxon>
        <taxon>Actinomycetota</taxon>
        <taxon>Actinomycetes</taxon>
        <taxon>Micromonosporales</taxon>
        <taxon>Micromonosporaceae</taxon>
        <taxon>Actinoplanes</taxon>
    </lineage>
</organism>
<sequence length="251" mass="26568">MTHTDDFDSIDPEDLDPASADLDDWWDADRGNDPAFQPRQHWWPHLIDHINHAWITRRPLGDAVAEALAIPPKPATAVILAILATLAAGVVALIGSLIAALTGAIAGIADAVNASSRTGTADTTRDLVDGALTRTITDPVHTYLTQHAASLPATGQQIWTAWLVTTGILFALAAVGSRGARIGWTLTGALTTAMAYAGTDPAGRPIAAGLTAIAWALLSVIAFNRFTGTSRPVLHLSLPTRRQTTRDHDED</sequence>
<proteinExistence type="predicted"/>
<feature type="transmembrane region" description="Helical" evidence="2">
    <location>
        <begin position="205"/>
        <end position="223"/>
    </location>
</feature>
<evidence type="ECO:0000256" key="2">
    <source>
        <dbReference type="SAM" id="Phobius"/>
    </source>
</evidence>
<keyword evidence="2" id="KW-1133">Transmembrane helix</keyword>
<keyword evidence="2" id="KW-0812">Transmembrane</keyword>